<dbReference type="PANTHER" id="PTHR11943:SF1">
    <property type="entry name" value="GALACTOSE-1-PHOSPHATE URIDYLYLTRANSFERASE"/>
    <property type="match status" value="1"/>
</dbReference>
<gene>
    <name evidence="15" type="ORF">UFOPK2766_00474</name>
    <name evidence="16" type="ORF">UFOPK3519_02114</name>
</gene>
<dbReference type="SUPFAM" id="SSF54197">
    <property type="entry name" value="HIT-like"/>
    <property type="match status" value="2"/>
</dbReference>
<keyword evidence="10" id="KW-0299">Galactose metabolism</keyword>
<keyword evidence="6" id="KW-0808">Transferase</keyword>
<dbReference type="InterPro" id="IPR005849">
    <property type="entry name" value="GalP_Utransf_N"/>
</dbReference>
<evidence type="ECO:0000313" key="15">
    <source>
        <dbReference type="EMBL" id="CAB4733405.1"/>
    </source>
</evidence>
<evidence type="ECO:0000256" key="11">
    <source>
        <dbReference type="ARBA" id="ARBA00023277"/>
    </source>
</evidence>
<dbReference type="Pfam" id="PF02744">
    <property type="entry name" value="GalP_UDP_tr_C"/>
    <property type="match status" value="1"/>
</dbReference>
<evidence type="ECO:0000256" key="6">
    <source>
        <dbReference type="ARBA" id="ARBA00022679"/>
    </source>
</evidence>
<dbReference type="Gene3D" id="3.30.428.10">
    <property type="entry name" value="HIT-like"/>
    <property type="match status" value="2"/>
</dbReference>
<evidence type="ECO:0000259" key="14">
    <source>
        <dbReference type="Pfam" id="PF02744"/>
    </source>
</evidence>
<dbReference type="PIRSF" id="PIRSF000808">
    <property type="entry name" value="GalT"/>
    <property type="match status" value="1"/>
</dbReference>
<evidence type="ECO:0000256" key="4">
    <source>
        <dbReference type="ARBA" id="ARBA00010951"/>
    </source>
</evidence>
<comment type="similarity">
    <text evidence="4">Belongs to the galactose-1-phosphate uridylyltransferase type 1 family.</text>
</comment>
<keyword evidence="8" id="KW-0479">Metal-binding</keyword>
<dbReference type="Pfam" id="PF01087">
    <property type="entry name" value="GalP_UDP_transf"/>
    <property type="match status" value="1"/>
</dbReference>
<evidence type="ECO:0000256" key="7">
    <source>
        <dbReference type="ARBA" id="ARBA00022695"/>
    </source>
</evidence>
<evidence type="ECO:0000313" key="16">
    <source>
        <dbReference type="EMBL" id="CAB4924568.1"/>
    </source>
</evidence>
<evidence type="ECO:0000256" key="8">
    <source>
        <dbReference type="ARBA" id="ARBA00022723"/>
    </source>
</evidence>
<sequence length="295" mass="32335">MSHHEPPDIRIDSLTGAPTVIVGSRQGRPNLPASGCPFCPGGLEAPDPYEVRWFVNRWPALPEECCELVLYTPKHDAEFWSLGVEGATKVVDVWAERTAALGARPDVDYVLIFENRGPEVGATIAHPHGQIYAFSDIPPAPLIELREGRLEPDSIPEELLVSCSGEWIAWVPEAAAYPYELRIAPKNLVGSLTDAECDRSGLAAVLVDSLARLDQLFSEPMPYMLWIHQRPTDGGDWEDSRVHFHITPLLRSPGTQRYVAAAELGSGITFNPVQPAEAAAQLRACKGLSETEPSR</sequence>
<comment type="cofactor">
    <cofactor evidence="2">
        <name>Zn(2+)</name>
        <dbReference type="ChEBI" id="CHEBI:29105"/>
    </cofactor>
</comment>
<keyword evidence="7" id="KW-0548">Nucleotidyltransferase</keyword>
<accession>A0A6J7I1C8</accession>
<dbReference type="GO" id="GO:0008108">
    <property type="term" value="F:UDP-glucose:hexose-1-phosphate uridylyltransferase activity"/>
    <property type="evidence" value="ECO:0007669"/>
    <property type="project" value="UniProtKB-EC"/>
</dbReference>
<evidence type="ECO:0000256" key="3">
    <source>
        <dbReference type="ARBA" id="ARBA00004947"/>
    </source>
</evidence>
<name>A0A6J7I1C8_9ZZZZ</name>
<dbReference type="GO" id="GO:0033499">
    <property type="term" value="P:galactose catabolic process via UDP-galactose, Leloir pathway"/>
    <property type="evidence" value="ECO:0007669"/>
    <property type="project" value="TreeGrafter"/>
</dbReference>
<proteinExistence type="inferred from homology"/>
<keyword evidence="11" id="KW-0119">Carbohydrate metabolism</keyword>
<dbReference type="EC" id="2.7.7.12" evidence="5"/>
<dbReference type="UniPathway" id="UPA00214"/>
<evidence type="ECO:0000256" key="2">
    <source>
        <dbReference type="ARBA" id="ARBA00001947"/>
    </source>
</evidence>
<dbReference type="AlphaFoldDB" id="A0A6J7I1C8"/>
<dbReference type="InterPro" id="IPR001937">
    <property type="entry name" value="GalP_UDPtransf1"/>
</dbReference>
<protein>
    <recommendedName>
        <fullName evidence="12">UDP-glucose--hexose-1-phosphate uridylyltransferase</fullName>
        <ecNumber evidence="5">2.7.7.12</ecNumber>
    </recommendedName>
    <alternativeName>
        <fullName evidence="12">UDP-glucose--hexose-1-phosphate uridylyltransferase</fullName>
    </alternativeName>
</protein>
<dbReference type="InterPro" id="IPR036265">
    <property type="entry name" value="HIT-like_sf"/>
</dbReference>
<organism evidence="16">
    <name type="scientific">freshwater metagenome</name>
    <dbReference type="NCBI Taxonomy" id="449393"/>
    <lineage>
        <taxon>unclassified sequences</taxon>
        <taxon>metagenomes</taxon>
        <taxon>ecological metagenomes</taxon>
    </lineage>
</organism>
<comment type="catalytic activity">
    <reaction evidence="1">
        <text>alpha-D-galactose 1-phosphate + UDP-alpha-D-glucose = alpha-D-glucose 1-phosphate + UDP-alpha-D-galactose</text>
        <dbReference type="Rhea" id="RHEA:13989"/>
        <dbReference type="ChEBI" id="CHEBI:58336"/>
        <dbReference type="ChEBI" id="CHEBI:58601"/>
        <dbReference type="ChEBI" id="CHEBI:58885"/>
        <dbReference type="ChEBI" id="CHEBI:66914"/>
        <dbReference type="EC" id="2.7.7.12"/>
    </reaction>
</comment>
<feature type="domain" description="Galactose-1-phosphate uridyl transferase C-terminal" evidence="14">
    <location>
        <begin position="160"/>
        <end position="253"/>
    </location>
</feature>
<comment type="pathway">
    <text evidence="3">Carbohydrate metabolism; galactose metabolism.</text>
</comment>
<evidence type="ECO:0000256" key="10">
    <source>
        <dbReference type="ARBA" id="ARBA00023144"/>
    </source>
</evidence>
<dbReference type="InterPro" id="IPR005850">
    <property type="entry name" value="GalP_Utransf_C"/>
</dbReference>
<dbReference type="EMBL" id="CAEZYU010000014">
    <property type="protein sequence ID" value="CAB4733405.1"/>
    <property type="molecule type" value="Genomic_DNA"/>
</dbReference>
<evidence type="ECO:0000256" key="9">
    <source>
        <dbReference type="ARBA" id="ARBA00022833"/>
    </source>
</evidence>
<evidence type="ECO:0000259" key="13">
    <source>
        <dbReference type="Pfam" id="PF01087"/>
    </source>
</evidence>
<evidence type="ECO:0000256" key="12">
    <source>
        <dbReference type="ARBA" id="ARBA00030549"/>
    </source>
</evidence>
<dbReference type="EMBL" id="CAFBMG010000292">
    <property type="protein sequence ID" value="CAB4924568.1"/>
    <property type="molecule type" value="Genomic_DNA"/>
</dbReference>
<dbReference type="GO" id="GO:0005737">
    <property type="term" value="C:cytoplasm"/>
    <property type="evidence" value="ECO:0007669"/>
    <property type="project" value="TreeGrafter"/>
</dbReference>
<dbReference type="PROSITE" id="PS00117">
    <property type="entry name" value="GAL_P_UDP_TRANSF_I"/>
    <property type="match status" value="1"/>
</dbReference>
<dbReference type="PANTHER" id="PTHR11943">
    <property type="entry name" value="GALACTOSE-1-PHOSPHATE URIDYLYLTRANSFERASE"/>
    <property type="match status" value="1"/>
</dbReference>
<evidence type="ECO:0000256" key="1">
    <source>
        <dbReference type="ARBA" id="ARBA00001107"/>
    </source>
</evidence>
<dbReference type="InterPro" id="IPR019779">
    <property type="entry name" value="GalP_UDPtransf1_His-AS"/>
</dbReference>
<evidence type="ECO:0000256" key="5">
    <source>
        <dbReference type="ARBA" id="ARBA00012384"/>
    </source>
</evidence>
<dbReference type="GO" id="GO:0008270">
    <property type="term" value="F:zinc ion binding"/>
    <property type="evidence" value="ECO:0007669"/>
    <property type="project" value="InterPro"/>
</dbReference>
<reference evidence="16" key="1">
    <citation type="submission" date="2020-05" db="EMBL/GenBank/DDBJ databases">
        <authorList>
            <person name="Chiriac C."/>
            <person name="Salcher M."/>
            <person name="Ghai R."/>
            <person name="Kavagutti S V."/>
        </authorList>
    </citation>
    <scope>NUCLEOTIDE SEQUENCE</scope>
</reference>
<feature type="domain" description="Galactose-1-phosphate uridyl transferase N-terminal" evidence="13">
    <location>
        <begin position="66"/>
        <end position="138"/>
    </location>
</feature>
<keyword evidence="9" id="KW-0862">Zinc</keyword>